<evidence type="ECO:0000256" key="2">
    <source>
        <dbReference type="ARBA" id="ARBA00022737"/>
    </source>
</evidence>
<keyword evidence="1" id="KW-0479">Metal-binding</keyword>
<proteinExistence type="predicted"/>
<gene>
    <name evidence="7" type="ORF">APHIGO_LOCUS9470</name>
</gene>
<dbReference type="GO" id="GO:0045944">
    <property type="term" value="P:positive regulation of transcription by RNA polymerase II"/>
    <property type="evidence" value="ECO:0007669"/>
    <property type="project" value="TreeGrafter"/>
</dbReference>
<dbReference type="PROSITE" id="PS50157">
    <property type="entry name" value="ZINC_FINGER_C2H2_2"/>
    <property type="match status" value="2"/>
</dbReference>
<keyword evidence="2" id="KW-0677">Repeat</keyword>
<dbReference type="GO" id="GO:0008270">
    <property type="term" value="F:zinc ion binding"/>
    <property type="evidence" value="ECO:0007669"/>
    <property type="project" value="UniProtKB-KW"/>
</dbReference>
<sequence length="378" mass="43880">MFKCGLCSYRSDFKRNLRRHTDMHLGIRYSCALCSTTFTFLSSVLRHIKNIHRIVANHSHYKRHGPDTIQGNDAKRRPYNRKFVAQDNVLHETVRHPCDLCPLSYSNRGNLSRHIKKKHGIDEYRKHSKMQGVAQDVPNIKSELYVIDISSDDETCMKPLNELENQTKDDIMQDACTTSLTAVKVEKTPIDNSVGIKTTSFNLHSCNPLGMVHQNEYLHKGVLNYSNENQSFSTPKKRCILRKLYEEYGKTGESLDKRLAWASHAGSLSLKLNLELRVIGMLMLDYHTDNGTPVDEDLIQMLLQDSHFCVENVHCYSSQYYIFTQLVYGLKKIYEIGSEHLQNHRKSNWMKNTITVLKYLEFTDDTADFMIERMEKFI</sequence>
<evidence type="ECO:0000256" key="5">
    <source>
        <dbReference type="PROSITE-ProRule" id="PRU00042"/>
    </source>
</evidence>
<dbReference type="SMART" id="SM00355">
    <property type="entry name" value="ZnF_C2H2"/>
    <property type="match status" value="3"/>
</dbReference>
<dbReference type="PANTHER" id="PTHR24403">
    <property type="entry name" value="ZINC FINGER PROTEIN"/>
    <property type="match status" value="1"/>
</dbReference>
<keyword evidence="4" id="KW-0862">Zinc</keyword>
<protein>
    <recommendedName>
        <fullName evidence="6">C2H2-type domain-containing protein</fullName>
    </recommendedName>
</protein>
<dbReference type="AlphaFoldDB" id="A0A9P0JFJ9"/>
<dbReference type="Gene3D" id="3.30.160.60">
    <property type="entry name" value="Classic Zinc Finger"/>
    <property type="match status" value="2"/>
</dbReference>
<feature type="domain" description="C2H2-type" evidence="6">
    <location>
        <begin position="2"/>
        <end position="29"/>
    </location>
</feature>
<evidence type="ECO:0000256" key="3">
    <source>
        <dbReference type="ARBA" id="ARBA00022771"/>
    </source>
</evidence>
<keyword evidence="8" id="KW-1185">Reference proteome</keyword>
<dbReference type="GO" id="GO:0005634">
    <property type="term" value="C:nucleus"/>
    <property type="evidence" value="ECO:0007669"/>
    <property type="project" value="TreeGrafter"/>
</dbReference>
<dbReference type="SUPFAM" id="SSF57667">
    <property type="entry name" value="beta-beta-alpha zinc fingers"/>
    <property type="match status" value="1"/>
</dbReference>
<reference evidence="7" key="1">
    <citation type="submission" date="2022-02" db="EMBL/GenBank/DDBJ databases">
        <authorList>
            <person name="King R."/>
        </authorList>
    </citation>
    <scope>NUCLEOTIDE SEQUENCE</scope>
</reference>
<dbReference type="PANTHER" id="PTHR24403:SF67">
    <property type="entry name" value="FI01116P-RELATED"/>
    <property type="match status" value="1"/>
</dbReference>
<accession>A0A9P0JFJ9</accession>
<dbReference type="InterPro" id="IPR013087">
    <property type="entry name" value="Znf_C2H2_type"/>
</dbReference>
<evidence type="ECO:0000313" key="8">
    <source>
        <dbReference type="Proteomes" id="UP001154329"/>
    </source>
</evidence>
<organism evidence="7 8">
    <name type="scientific">Aphis gossypii</name>
    <name type="common">Cotton aphid</name>
    <dbReference type="NCBI Taxonomy" id="80765"/>
    <lineage>
        <taxon>Eukaryota</taxon>
        <taxon>Metazoa</taxon>
        <taxon>Ecdysozoa</taxon>
        <taxon>Arthropoda</taxon>
        <taxon>Hexapoda</taxon>
        <taxon>Insecta</taxon>
        <taxon>Pterygota</taxon>
        <taxon>Neoptera</taxon>
        <taxon>Paraneoptera</taxon>
        <taxon>Hemiptera</taxon>
        <taxon>Sternorrhyncha</taxon>
        <taxon>Aphidomorpha</taxon>
        <taxon>Aphidoidea</taxon>
        <taxon>Aphididae</taxon>
        <taxon>Aphidini</taxon>
        <taxon>Aphis</taxon>
        <taxon>Aphis</taxon>
    </lineage>
</organism>
<dbReference type="EMBL" id="OU899036">
    <property type="protein sequence ID" value="CAH1733089.1"/>
    <property type="molecule type" value="Genomic_DNA"/>
</dbReference>
<dbReference type="Proteomes" id="UP001154329">
    <property type="component" value="Chromosome 3"/>
</dbReference>
<evidence type="ECO:0000259" key="6">
    <source>
        <dbReference type="PROSITE" id="PS50157"/>
    </source>
</evidence>
<evidence type="ECO:0000256" key="1">
    <source>
        <dbReference type="ARBA" id="ARBA00022723"/>
    </source>
</evidence>
<dbReference type="InterPro" id="IPR050688">
    <property type="entry name" value="Zinc_finger/UBP_domain"/>
</dbReference>
<name>A0A9P0JFJ9_APHGO</name>
<evidence type="ECO:0000313" key="7">
    <source>
        <dbReference type="EMBL" id="CAH1733089.1"/>
    </source>
</evidence>
<dbReference type="Pfam" id="PF00096">
    <property type="entry name" value="zf-C2H2"/>
    <property type="match status" value="1"/>
</dbReference>
<reference evidence="7" key="2">
    <citation type="submission" date="2022-10" db="EMBL/GenBank/DDBJ databases">
        <authorList>
            <consortium name="ENA_rothamsted_submissions"/>
            <consortium name="culmorum"/>
            <person name="King R."/>
        </authorList>
    </citation>
    <scope>NUCLEOTIDE SEQUENCE</scope>
</reference>
<evidence type="ECO:0000256" key="4">
    <source>
        <dbReference type="ARBA" id="ARBA00022833"/>
    </source>
</evidence>
<dbReference type="InterPro" id="IPR036236">
    <property type="entry name" value="Znf_C2H2_sf"/>
</dbReference>
<dbReference type="PROSITE" id="PS00028">
    <property type="entry name" value="ZINC_FINGER_C2H2_1"/>
    <property type="match status" value="2"/>
</dbReference>
<feature type="domain" description="C2H2-type" evidence="6">
    <location>
        <begin position="29"/>
        <end position="52"/>
    </location>
</feature>
<keyword evidence="3 5" id="KW-0863">Zinc-finger</keyword>